<dbReference type="Pfam" id="PF17757">
    <property type="entry name" value="UvrB_inter"/>
    <property type="match status" value="1"/>
</dbReference>
<evidence type="ECO:0000313" key="7">
    <source>
        <dbReference type="Proteomes" id="UP000606463"/>
    </source>
</evidence>
<dbReference type="Pfam" id="PF04851">
    <property type="entry name" value="ResIII"/>
    <property type="match status" value="1"/>
</dbReference>
<dbReference type="Proteomes" id="UP000606463">
    <property type="component" value="Unassembled WGS sequence"/>
</dbReference>
<gene>
    <name evidence="6" type="ORF">EYH37_04420</name>
</gene>
<organism evidence="6 7">
    <name type="scientific">Aquifex aeolicus</name>
    <dbReference type="NCBI Taxonomy" id="63363"/>
    <lineage>
        <taxon>Bacteria</taxon>
        <taxon>Pseudomonadati</taxon>
        <taxon>Aquificota</taxon>
        <taxon>Aquificia</taxon>
        <taxon>Aquificales</taxon>
        <taxon>Aquificaceae</taxon>
        <taxon>Aquifex</taxon>
    </lineage>
</organism>
<dbReference type="GO" id="GO:0009380">
    <property type="term" value="C:excinuclease repair complex"/>
    <property type="evidence" value="ECO:0007669"/>
    <property type="project" value="InterPro"/>
</dbReference>
<dbReference type="InterPro" id="IPR027417">
    <property type="entry name" value="P-loop_NTPase"/>
</dbReference>
<evidence type="ECO:0000256" key="1">
    <source>
        <dbReference type="ARBA" id="ARBA00022490"/>
    </source>
</evidence>
<comment type="caution">
    <text evidence="6">The sequence shown here is derived from an EMBL/GenBank/DDBJ whole genome shotgun (WGS) entry which is preliminary data.</text>
</comment>
<keyword evidence="2" id="KW-0547">Nucleotide-binding</keyword>
<accession>A0A9D1CF71</accession>
<name>A0A9D1CF71_AQUAO</name>
<dbReference type="EMBL" id="DQVE01000047">
    <property type="protein sequence ID" value="HIP98590.1"/>
    <property type="molecule type" value="Genomic_DNA"/>
</dbReference>
<feature type="coiled-coil region" evidence="4">
    <location>
        <begin position="261"/>
        <end position="288"/>
    </location>
</feature>
<reference evidence="6" key="1">
    <citation type="journal article" date="2020" name="ISME J.">
        <title>Gammaproteobacteria mediating utilization of methyl-, sulfur- and petroleum organic compounds in deep ocean hydrothermal plumes.</title>
        <authorList>
            <person name="Zhou Z."/>
            <person name="Liu Y."/>
            <person name="Pan J."/>
            <person name="Cron B.R."/>
            <person name="Toner B.M."/>
            <person name="Anantharaman K."/>
            <person name="Breier J.A."/>
            <person name="Dick G.J."/>
            <person name="Li M."/>
        </authorList>
    </citation>
    <scope>NUCLEOTIDE SEQUENCE</scope>
    <source>
        <strain evidence="6">SZUA-1501</strain>
    </source>
</reference>
<dbReference type="InterPro" id="IPR006935">
    <property type="entry name" value="Helicase/UvrB_N"/>
</dbReference>
<evidence type="ECO:0000256" key="2">
    <source>
        <dbReference type="ARBA" id="ARBA00022741"/>
    </source>
</evidence>
<dbReference type="PANTHER" id="PTHR24029:SF0">
    <property type="entry name" value="UVRABC SYSTEM PROTEIN B"/>
    <property type="match status" value="1"/>
</dbReference>
<dbReference type="Gene3D" id="3.40.50.300">
    <property type="entry name" value="P-loop containing nucleotide triphosphate hydrolases"/>
    <property type="match status" value="2"/>
</dbReference>
<sequence length="414" mass="48237">MGKQKSPFRLKSKFKPTGDQPKAIGKLLENLRKGVREQILLGVTGSGKTFSLANVIAQWGKPTLVMVHNKILAAQLYREFKEFFPDNAVEYFVSYYDYYRPEAYIPEKDLYIEKDAAINDILEKYRHSATKSVLERRDVIVVASVSAIYGLGRPENYIKLRLQLYRGMVISHGKLLKRLVEMGYERNDYALKRATFSVKGDAIEIIPSHSEEEIIRIEFWDDEIDRITRLSLLNREVIEENILHIVIWPATHYLAPRPTVKQALKEIEKDLIERVAQFKREGKEVEAQRLFQRTSHDIEMIRELGTCRGIENYSRYFDGRKPGEPPFTLLDYFPQDFLLIIDESHQTIPQIRAMYEGDRSRKLKLVEYGWRLPSALDNRPLKFGEFLKKLNTVIYVSATPGDWEIERVCSQGRV</sequence>
<proteinExistence type="predicted"/>
<keyword evidence="1" id="KW-0963">Cytoplasm</keyword>
<dbReference type="PANTHER" id="PTHR24029">
    <property type="entry name" value="UVRABC SYSTEM PROTEIN B"/>
    <property type="match status" value="1"/>
</dbReference>
<feature type="domain" description="Helicase ATP-binding" evidence="5">
    <location>
        <begin position="29"/>
        <end position="171"/>
    </location>
</feature>
<evidence type="ECO:0000256" key="3">
    <source>
        <dbReference type="ARBA" id="ARBA00022840"/>
    </source>
</evidence>
<dbReference type="SUPFAM" id="SSF52540">
    <property type="entry name" value="P-loop containing nucleoside triphosphate hydrolases"/>
    <property type="match status" value="1"/>
</dbReference>
<keyword evidence="3" id="KW-0067">ATP-binding</keyword>
<dbReference type="GO" id="GO:0003677">
    <property type="term" value="F:DNA binding"/>
    <property type="evidence" value="ECO:0007669"/>
    <property type="project" value="InterPro"/>
</dbReference>
<dbReference type="InterPro" id="IPR014001">
    <property type="entry name" value="Helicase_ATP-bd"/>
</dbReference>
<dbReference type="GO" id="GO:0006289">
    <property type="term" value="P:nucleotide-excision repair"/>
    <property type="evidence" value="ECO:0007669"/>
    <property type="project" value="InterPro"/>
</dbReference>
<dbReference type="SMART" id="SM00487">
    <property type="entry name" value="DEXDc"/>
    <property type="match status" value="1"/>
</dbReference>
<evidence type="ECO:0000259" key="5">
    <source>
        <dbReference type="PROSITE" id="PS51192"/>
    </source>
</evidence>
<keyword evidence="4" id="KW-0175">Coiled coil</keyword>
<dbReference type="InterPro" id="IPR041471">
    <property type="entry name" value="UvrB_inter"/>
</dbReference>
<evidence type="ECO:0000256" key="4">
    <source>
        <dbReference type="SAM" id="Coils"/>
    </source>
</evidence>
<evidence type="ECO:0000313" key="6">
    <source>
        <dbReference type="EMBL" id="HIP98590.1"/>
    </source>
</evidence>
<dbReference type="GO" id="GO:0016887">
    <property type="term" value="F:ATP hydrolysis activity"/>
    <property type="evidence" value="ECO:0007669"/>
    <property type="project" value="InterPro"/>
</dbReference>
<protein>
    <recommendedName>
        <fullName evidence="5">Helicase ATP-binding domain-containing protein</fullName>
    </recommendedName>
</protein>
<dbReference type="CDD" id="cd17916">
    <property type="entry name" value="DEXHc_UvrB"/>
    <property type="match status" value="1"/>
</dbReference>
<dbReference type="InterPro" id="IPR004807">
    <property type="entry name" value="UvrB"/>
</dbReference>
<dbReference type="GO" id="GO:0005524">
    <property type="term" value="F:ATP binding"/>
    <property type="evidence" value="ECO:0007669"/>
    <property type="project" value="UniProtKB-KW"/>
</dbReference>
<dbReference type="PROSITE" id="PS51192">
    <property type="entry name" value="HELICASE_ATP_BIND_1"/>
    <property type="match status" value="1"/>
</dbReference>
<dbReference type="AlphaFoldDB" id="A0A9D1CF71"/>